<dbReference type="SUPFAM" id="SSF56104">
    <property type="entry name" value="SAICAR synthase-like"/>
    <property type="match status" value="1"/>
</dbReference>
<dbReference type="GO" id="GO:0000285">
    <property type="term" value="F:1-phosphatidylinositol-3-phosphate 5-kinase activity"/>
    <property type="evidence" value="ECO:0007669"/>
    <property type="project" value="InterPro"/>
</dbReference>
<dbReference type="InterPro" id="IPR027484">
    <property type="entry name" value="PInositol-4-P-5-kinase_N"/>
</dbReference>
<dbReference type="Gene3D" id="3.30.810.10">
    <property type="entry name" value="2-Layer Sandwich"/>
    <property type="match status" value="1"/>
</dbReference>
<evidence type="ECO:0000256" key="2">
    <source>
        <dbReference type="ARBA" id="ARBA00022840"/>
    </source>
</evidence>
<dbReference type="InterPro" id="IPR044769">
    <property type="entry name" value="PIKfyve_PIPKc"/>
</dbReference>
<evidence type="ECO:0000313" key="6">
    <source>
        <dbReference type="EMBL" id="ADE76895.1"/>
    </source>
</evidence>
<dbReference type="Pfam" id="PF01504">
    <property type="entry name" value="PIP5K"/>
    <property type="match status" value="2"/>
</dbReference>
<dbReference type="InterPro" id="IPR027483">
    <property type="entry name" value="PInositol-4-P-4/5-kinase_C_sf"/>
</dbReference>
<reference evidence="6" key="1">
    <citation type="submission" date="2010-04" db="EMBL/GenBank/DDBJ databases">
        <authorList>
            <person name="Reid K.E."/>
            <person name="Liao N."/>
            <person name="Chan S."/>
            <person name="Docking R."/>
            <person name="Taylor G."/>
            <person name="Moore R."/>
            <person name="Mayo M."/>
            <person name="Munro S."/>
            <person name="King J."/>
            <person name="Yanchuk A."/>
            <person name="Holt R."/>
            <person name="Jones S."/>
            <person name="Marra M."/>
            <person name="Ritland C.E."/>
            <person name="Ritland K."/>
            <person name="Bohlmann J."/>
        </authorList>
    </citation>
    <scope>NUCLEOTIDE SEQUENCE</scope>
    <source>
        <tissue evidence="6">Bud</tissue>
    </source>
</reference>
<dbReference type="InterPro" id="IPR002498">
    <property type="entry name" value="PInositol-4-P-4/5-kinase_core"/>
</dbReference>
<accession>D5ABH6</accession>
<feature type="domain" description="PIPK" evidence="5">
    <location>
        <begin position="1"/>
        <end position="279"/>
    </location>
</feature>
<dbReference type="SMART" id="SM00330">
    <property type="entry name" value="PIPKc"/>
    <property type="match status" value="1"/>
</dbReference>
<dbReference type="Gene3D" id="3.30.800.10">
    <property type="entry name" value="Phosphatidylinositol Phosphate Kinase II Beta"/>
    <property type="match status" value="1"/>
</dbReference>
<dbReference type="CDD" id="cd17300">
    <property type="entry name" value="PIPKc_PIKfyve"/>
    <property type="match status" value="1"/>
</dbReference>
<feature type="compositionally biased region" description="Basic and acidic residues" evidence="4">
    <location>
        <begin position="299"/>
        <end position="318"/>
    </location>
</feature>
<dbReference type="GO" id="GO:0010008">
    <property type="term" value="C:endosome membrane"/>
    <property type="evidence" value="ECO:0007669"/>
    <property type="project" value="TreeGrafter"/>
</dbReference>
<evidence type="ECO:0000256" key="1">
    <source>
        <dbReference type="ARBA" id="ARBA00022741"/>
    </source>
</evidence>
<keyword evidence="1 3" id="KW-0547">Nucleotide-binding</keyword>
<dbReference type="PANTHER" id="PTHR45748">
    <property type="entry name" value="1-PHOSPHATIDYLINOSITOL 3-PHOSPHATE 5-KINASE-RELATED"/>
    <property type="match status" value="1"/>
</dbReference>
<proteinExistence type="evidence at transcript level"/>
<protein>
    <recommendedName>
        <fullName evidence="5">PIPK domain-containing protein</fullName>
    </recommendedName>
</protein>
<dbReference type="EMBL" id="BT123581">
    <property type="protein sequence ID" value="ADE76895.1"/>
    <property type="molecule type" value="mRNA"/>
</dbReference>
<dbReference type="PANTHER" id="PTHR45748:SF7">
    <property type="entry name" value="1-PHOSPHATIDYLINOSITOL 3-PHOSPHATE 5-KINASE-RELATED"/>
    <property type="match status" value="1"/>
</dbReference>
<dbReference type="FunFam" id="3.30.800.10:FF:000007">
    <property type="entry name" value="Putative 1-phosphatidylinositol-4-phosphate 5-kinase/ zinc ion binding family"/>
    <property type="match status" value="1"/>
</dbReference>
<dbReference type="FunFam" id="3.30.810.10:FF:000001">
    <property type="entry name" value="1-phosphatidylinositol 3-phosphate 5-kinase FAB1"/>
    <property type="match status" value="1"/>
</dbReference>
<name>D5ABH6_PICSI</name>
<sequence length="318" mass="36137">MHAKVSFRDEGPPRKVKYSVTCYYAKQFDALRKKCCPTEMDFRLSLSRCKKWGAQGGKSNVFFAKSLDERFIIKQVTRTELESFIKFASEYFKYLSDSLSSGSPTCLAKILGIYQVTIKNTKSGKEIRMDLMVMENLLFGRNVTRVYDLKGSGRSRYNADSSGNNKVLLDQNLLETMPTSPIFLGNKAKRLLERAVWNDTSFLASIDVMDYSLLVGVDEERCELVLGIIDFMRQYTWDKHLETWVKASGILGGPKNISPTVISPKQYKKRFRKAMSTYFLMVPDQWSPPAIIPSPLQIDKNEDGSSILTKEDSGDQVA</sequence>
<dbReference type="AlphaFoldDB" id="D5ABH6"/>
<feature type="region of interest" description="Disordered" evidence="4">
    <location>
        <begin position="298"/>
        <end position="318"/>
    </location>
</feature>
<dbReference type="GO" id="GO:0005524">
    <property type="term" value="F:ATP binding"/>
    <property type="evidence" value="ECO:0007669"/>
    <property type="project" value="UniProtKB-UniRule"/>
</dbReference>
<keyword evidence="3" id="KW-0808">Transferase</keyword>
<evidence type="ECO:0000256" key="4">
    <source>
        <dbReference type="SAM" id="MobiDB-lite"/>
    </source>
</evidence>
<keyword evidence="3" id="KW-0418">Kinase</keyword>
<dbReference type="GO" id="GO:0046854">
    <property type="term" value="P:phosphatidylinositol phosphate biosynthetic process"/>
    <property type="evidence" value="ECO:0007669"/>
    <property type="project" value="TreeGrafter"/>
</dbReference>
<dbReference type="PROSITE" id="PS51455">
    <property type="entry name" value="PIPK"/>
    <property type="match status" value="1"/>
</dbReference>
<keyword evidence="2 3" id="KW-0067">ATP-binding</keyword>
<evidence type="ECO:0000259" key="5">
    <source>
        <dbReference type="PROSITE" id="PS51455"/>
    </source>
</evidence>
<organism evidence="6">
    <name type="scientific">Picea sitchensis</name>
    <name type="common">Sitka spruce</name>
    <name type="synonym">Pinus sitchensis</name>
    <dbReference type="NCBI Taxonomy" id="3332"/>
    <lineage>
        <taxon>Eukaryota</taxon>
        <taxon>Viridiplantae</taxon>
        <taxon>Streptophyta</taxon>
        <taxon>Embryophyta</taxon>
        <taxon>Tracheophyta</taxon>
        <taxon>Spermatophyta</taxon>
        <taxon>Pinopsida</taxon>
        <taxon>Pinidae</taxon>
        <taxon>Conifers I</taxon>
        <taxon>Pinales</taxon>
        <taxon>Pinaceae</taxon>
        <taxon>Picea</taxon>
    </lineage>
</organism>
<evidence type="ECO:0000256" key="3">
    <source>
        <dbReference type="PROSITE-ProRule" id="PRU00781"/>
    </source>
</evidence>